<keyword evidence="1" id="KW-0472">Membrane</keyword>
<proteinExistence type="predicted"/>
<accession>A0A218MMI0</accession>
<sequence length="131" mass="14141">MFNLLVGPLTSLLGDTVKGFVDTKKAKADLALTEIKAQKSLKEQQIAGKISWEASAVDQMKGSWKDEVILLALLIPAVAVFIPGWTPHIKAGFEALHSLPDYYKHLLYIACSASFGIKGAKGAMGLISKKK</sequence>
<evidence type="ECO:0008006" key="3">
    <source>
        <dbReference type="Google" id="ProtNLM"/>
    </source>
</evidence>
<dbReference type="EMBL" id="KY052838">
    <property type="protein sequence ID" value="ASF00485.1"/>
    <property type="molecule type" value="Genomic_DNA"/>
</dbReference>
<feature type="transmembrane region" description="Helical" evidence="1">
    <location>
        <begin position="68"/>
        <end position="86"/>
    </location>
</feature>
<keyword evidence="1" id="KW-0812">Transmembrane</keyword>
<name>A0A218MMI0_9VIRU</name>
<reference evidence="2" key="2">
    <citation type="journal article" date="2017" name="Nat. Commun.">
        <title>Single-virus genomics reveals hidden cosmopolitan and abundant viruses.</title>
        <authorList>
            <person name="Martinez-Hernandez F."/>
            <person name="Fornas O."/>
            <person name="Lluesma Gomez M."/>
            <person name="Bolduc B."/>
            <person name="de la Cruz Pena M.J."/>
            <person name="Martinez J.M."/>
            <person name="Anton J."/>
            <person name="Gasol J.M."/>
            <person name="Rosselli R."/>
            <person name="Rodriguez-Valera F."/>
            <person name="Sullivan M.B."/>
            <person name="Acinas S.G."/>
            <person name="Martinez-Garcia M."/>
        </authorList>
    </citation>
    <scope>NUCLEOTIDE SEQUENCE</scope>
</reference>
<keyword evidence="1" id="KW-1133">Transmembrane helix</keyword>
<evidence type="ECO:0000256" key="1">
    <source>
        <dbReference type="SAM" id="Phobius"/>
    </source>
</evidence>
<protein>
    <recommendedName>
        <fullName evidence="3">Holin</fullName>
    </recommendedName>
</protein>
<evidence type="ECO:0000313" key="2">
    <source>
        <dbReference type="EMBL" id="ASF00485.1"/>
    </source>
</evidence>
<organism evidence="2">
    <name type="scientific">uncultured virus</name>
    <dbReference type="NCBI Taxonomy" id="340016"/>
    <lineage>
        <taxon>Viruses</taxon>
        <taxon>environmental samples</taxon>
    </lineage>
</organism>
<reference evidence="2" key="1">
    <citation type="submission" date="2016-10" db="EMBL/GenBank/DDBJ databases">
        <authorList>
            <person name="Varghese N."/>
        </authorList>
    </citation>
    <scope>NUCLEOTIDE SEQUENCE</scope>
</reference>
<feature type="transmembrane region" description="Helical" evidence="1">
    <location>
        <begin position="106"/>
        <end position="127"/>
    </location>
</feature>